<feature type="coiled-coil region" evidence="12">
    <location>
        <begin position="150"/>
        <end position="177"/>
    </location>
</feature>
<dbReference type="InterPro" id="IPR018948">
    <property type="entry name" value="GTP-bd_TrmE_N"/>
</dbReference>
<dbReference type="Pfam" id="PF12631">
    <property type="entry name" value="MnmE_helical"/>
    <property type="match status" value="1"/>
</dbReference>
<feature type="binding site" evidence="10">
    <location>
        <begin position="242"/>
        <end position="248"/>
    </location>
    <ligand>
        <name>GTP</name>
        <dbReference type="ChEBI" id="CHEBI:37565"/>
    </ligand>
</feature>
<comment type="subcellular location">
    <subcellularLocation>
        <location evidence="10">Cytoplasm</location>
    </subcellularLocation>
</comment>
<evidence type="ECO:0000256" key="12">
    <source>
        <dbReference type="SAM" id="Coils"/>
    </source>
</evidence>
<dbReference type="InterPro" id="IPR027417">
    <property type="entry name" value="P-loop_NTPase"/>
</dbReference>
<dbReference type="EC" id="3.6.-.-" evidence="10"/>
<dbReference type="Pfam" id="PF10396">
    <property type="entry name" value="TrmE_N"/>
    <property type="match status" value="1"/>
</dbReference>
<keyword evidence="7 10" id="KW-0460">Magnesium</keyword>
<name>A0A1Y4DIU1_9BACT</name>
<keyword evidence="9 10" id="KW-0342">GTP-binding</keyword>
<keyword evidence="5 10" id="KW-0547">Nucleotide-binding</keyword>
<dbReference type="Gene3D" id="1.20.120.430">
    <property type="entry name" value="tRNA modification GTPase MnmE domain 2"/>
    <property type="match status" value="1"/>
</dbReference>
<evidence type="ECO:0000259" key="13">
    <source>
        <dbReference type="PROSITE" id="PS51709"/>
    </source>
</evidence>
<dbReference type="InterPro" id="IPR027266">
    <property type="entry name" value="TrmE/GcvT-like"/>
</dbReference>
<dbReference type="GO" id="GO:0003924">
    <property type="term" value="F:GTPase activity"/>
    <property type="evidence" value="ECO:0007669"/>
    <property type="project" value="UniProtKB-UniRule"/>
</dbReference>
<feature type="binding site" evidence="10">
    <location>
        <begin position="223"/>
        <end position="228"/>
    </location>
    <ligand>
        <name>GTP</name>
        <dbReference type="ChEBI" id="CHEBI:37565"/>
    </ligand>
</feature>
<proteinExistence type="inferred from homology"/>
<accession>A0A1Y4DIU1</accession>
<evidence type="ECO:0000256" key="10">
    <source>
        <dbReference type="HAMAP-Rule" id="MF_00379"/>
    </source>
</evidence>
<reference evidence="14" key="1">
    <citation type="journal article" date="2018" name="BMC Genomics">
        <title>Whole genome sequencing and function prediction of 133 gut anaerobes isolated from chicken caecum in pure cultures.</title>
        <authorList>
            <person name="Medvecky M."/>
            <person name="Cejkova D."/>
            <person name="Polansky O."/>
            <person name="Karasova D."/>
            <person name="Kubasova T."/>
            <person name="Cizek A."/>
            <person name="Rychlik I."/>
        </authorList>
    </citation>
    <scope>NUCLEOTIDE SEQUENCE</scope>
    <source>
        <strain evidence="14">An273</strain>
    </source>
</reference>
<dbReference type="RefSeq" id="WP_087287852.1">
    <property type="nucleotide sequence ID" value="NZ_NFJD01000002.1"/>
</dbReference>
<keyword evidence="15" id="KW-1185">Reference proteome</keyword>
<dbReference type="NCBIfam" id="TIGR00231">
    <property type="entry name" value="small_GTP"/>
    <property type="match status" value="1"/>
</dbReference>
<evidence type="ECO:0000313" key="14">
    <source>
        <dbReference type="EMBL" id="OUO56858.1"/>
    </source>
</evidence>
<keyword evidence="12" id="KW-0175">Coiled coil</keyword>
<dbReference type="EMBL" id="NFJD01000002">
    <property type="protein sequence ID" value="OUO56858.1"/>
    <property type="molecule type" value="Genomic_DNA"/>
</dbReference>
<dbReference type="InterPro" id="IPR031168">
    <property type="entry name" value="G_TrmE"/>
</dbReference>
<dbReference type="GO" id="GO:0005737">
    <property type="term" value="C:cytoplasm"/>
    <property type="evidence" value="ECO:0007669"/>
    <property type="project" value="UniProtKB-SubCell"/>
</dbReference>
<dbReference type="PANTHER" id="PTHR42714:SF2">
    <property type="entry name" value="TRNA MODIFICATION GTPASE GTPBP3, MITOCHONDRIAL"/>
    <property type="match status" value="1"/>
</dbReference>
<dbReference type="GO" id="GO:0046872">
    <property type="term" value="F:metal ion binding"/>
    <property type="evidence" value="ECO:0007669"/>
    <property type="project" value="UniProtKB-KW"/>
</dbReference>
<feature type="binding site" evidence="10">
    <location>
        <position position="117"/>
    </location>
    <ligand>
        <name>(6S)-5-formyl-5,6,7,8-tetrahydrofolate</name>
        <dbReference type="ChEBI" id="CHEBI:57457"/>
    </ligand>
</feature>
<keyword evidence="3 10" id="KW-0819">tRNA processing</keyword>
<organism evidence="14 15">
    <name type="scientific">Candidatus Avelusimicrobium gallicola</name>
    <dbReference type="NCBI Taxonomy" id="2562704"/>
    <lineage>
        <taxon>Bacteria</taxon>
        <taxon>Pseudomonadati</taxon>
        <taxon>Elusimicrobiota</taxon>
        <taxon>Elusimicrobia</taxon>
        <taxon>Elusimicrobiales</taxon>
        <taxon>Elusimicrobiaceae</taxon>
        <taxon>Candidatus Avelusimicrobium</taxon>
    </lineage>
</organism>
<feature type="binding site" evidence="10">
    <location>
        <position position="449"/>
    </location>
    <ligand>
        <name>(6S)-5-formyl-5,6,7,8-tetrahydrofolate</name>
        <dbReference type="ChEBI" id="CHEBI:57457"/>
    </ligand>
</feature>
<keyword evidence="2 10" id="KW-0963">Cytoplasm</keyword>
<dbReference type="NCBIfam" id="NF003661">
    <property type="entry name" value="PRK05291.1-3"/>
    <property type="match status" value="1"/>
</dbReference>
<dbReference type="InterPro" id="IPR027368">
    <property type="entry name" value="MnmE_dom2"/>
</dbReference>
<evidence type="ECO:0000256" key="1">
    <source>
        <dbReference type="ARBA" id="ARBA00011043"/>
    </source>
</evidence>
<dbReference type="CDD" id="cd14858">
    <property type="entry name" value="TrmE_N"/>
    <property type="match status" value="1"/>
</dbReference>
<comment type="cofactor">
    <cofactor evidence="10">
        <name>K(+)</name>
        <dbReference type="ChEBI" id="CHEBI:29103"/>
    </cofactor>
    <text evidence="10">Binds 1 potassium ion per subunit.</text>
</comment>
<feature type="binding site" evidence="10">
    <location>
        <begin position="267"/>
        <end position="270"/>
    </location>
    <ligand>
        <name>GTP</name>
        <dbReference type="ChEBI" id="CHEBI:37565"/>
    </ligand>
</feature>
<comment type="subunit">
    <text evidence="10">Homodimer. Heterotetramer of two MnmE and two MnmG subunits.</text>
</comment>
<evidence type="ECO:0000256" key="8">
    <source>
        <dbReference type="ARBA" id="ARBA00022958"/>
    </source>
</evidence>
<keyword evidence="4 10" id="KW-0479">Metal-binding</keyword>
<dbReference type="NCBIfam" id="TIGR00450">
    <property type="entry name" value="mnmE_trmE_thdF"/>
    <property type="match status" value="1"/>
</dbReference>
<dbReference type="GO" id="GO:0002098">
    <property type="term" value="P:tRNA wobble uridine modification"/>
    <property type="evidence" value="ECO:0007669"/>
    <property type="project" value="TreeGrafter"/>
</dbReference>
<evidence type="ECO:0000256" key="7">
    <source>
        <dbReference type="ARBA" id="ARBA00022842"/>
    </source>
</evidence>
<evidence type="ECO:0000256" key="4">
    <source>
        <dbReference type="ARBA" id="ARBA00022723"/>
    </source>
</evidence>
<dbReference type="PANTHER" id="PTHR42714">
    <property type="entry name" value="TRNA MODIFICATION GTPASE GTPBP3"/>
    <property type="match status" value="1"/>
</dbReference>
<keyword evidence="8 10" id="KW-0630">Potassium</keyword>
<evidence type="ECO:0000256" key="11">
    <source>
        <dbReference type="RuleBase" id="RU003313"/>
    </source>
</evidence>
<dbReference type="PROSITE" id="PS51709">
    <property type="entry name" value="G_TRME"/>
    <property type="match status" value="1"/>
</dbReference>
<evidence type="ECO:0000313" key="15">
    <source>
        <dbReference type="Proteomes" id="UP000196368"/>
    </source>
</evidence>
<dbReference type="GO" id="GO:0030488">
    <property type="term" value="P:tRNA methylation"/>
    <property type="evidence" value="ECO:0007669"/>
    <property type="project" value="TreeGrafter"/>
</dbReference>
<gene>
    <name evidence="10" type="primary">mnmE</name>
    <name evidence="10" type="synonym">trmE</name>
    <name evidence="14" type="ORF">B5F75_03155</name>
</gene>
<dbReference type="Proteomes" id="UP000196368">
    <property type="component" value="Unassembled WGS sequence"/>
</dbReference>
<comment type="caution">
    <text evidence="10">Lacks conserved residue(s) required for the propagation of feature annotation.</text>
</comment>
<dbReference type="InterPro" id="IPR006073">
    <property type="entry name" value="GTP-bd"/>
</dbReference>
<dbReference type="HAMAP" id="MF_00379">
    <property type="entry name" value="GTPase_MnmE"/>
    <property type="match status" value="1"/>
</dbReference>
<dbReference type="GO" id="GO:0005525">
    <property type="term" value="F:GTP binding"/>
    <property type="evidence" value="ECO:0007669"/>
    <property type="project" value="UniProtKB-UniRule"/>
</dbReference>
<dbReference type="OrthoDB" id="9805918at2"/>
<dbReference type="Pfam" id="PF01926">
    <property type="entry name" value="MMR_HSR1"/>
    <property type="match status" value="1"/>
</dbReference>
<feature type="binding site" evidence="10">
    <location>
        <position position="248"/>
    </location>
    <ligand>
        <name>Mg(2+)</name>
        <dbReference type="ChEBI" id="CHEBI:18420"/>
    </ligand>
</feature>
<keyword evidence="6 10" id="KW-0378">Hydrolase</keyword>
<evidence type="ECO:0000256" key="6">
    <source>
        <dbReference type="ARBA" id="ARBA00022801"/>
    </source>
</evidence>
<evidence type="ECO:0000256" key="3">
    <source>
        <dbReference type="ARBA" id="ARBA00022694"/>
    </source>
</evidence>
<dbReference type="InterPro" id="IPR025867">
    <property type="entry name" value="MnmE_helical"/>
</dbReference>
<feature type="binding site" evidence="10">
    <location>
        <position position="227"/>
    </location>
    <ligand>
        <name>Mg(2+)</name>
        <dbReference type="ChEBI" id="CHEBI:18420"/>
    </ligand>
</feature>
<evidence type="ECO:0000256" key="9">
    <source>
        <dbReference type="ARBA" id="ARBA00023134"/>
    </source>
</evidence>
<feature type="binding site" evidence="10">
    <location>
        <position position="20"/>
    </location>
    <ligand>
        <name>(6S)-5-formyl-5,6,7,8-tetrahydrofolate</name>
        <dbReference type="ChEBI" id="CHEBI:57457"/>
    </ligand>
</feature>
<feature type="binding site" evidence="10">
    <location>
        <position position="78"/>
    </location>
    <ligand>
        <name>(6S)-5-formyl-5,6,7,8-tetrahydrofolate</name>
        <dbReference type="ChEBI" id="CHEBI:57457"/>
    </ligand>
</feature>
<evidence type="ECO:0000256" key="5">
    <source>
        <dbReference type="ARBA" id="ARBA00022741"/>
    </source>
</evidence>
<evidence type="ECO:0000256" key="2">
    <source>
        <dbReference type="ARBA" id="ARBA00022490"/>
    </source>
</evidence>
<dbReference type="AlphaFoldDB" id="A0A1Y4DIU1"/>
<comment type="similarity">
    <text evidence="1 10 11">Belongs to the TRAFAC class TrmE-Era-EngA-EngB-Septin-like GTPase superfamily. TrmE GTPase family.</text>
</comment>
<protein>
    <recommendedName>
        <fullName evidence="10">tRNA modification GTPase MnmE</fullName>
        <ecNumber evidence="10">3.6.-.-</ecNumber>
    </recommendedName>
</protein>
<feature type="domain" description="TrmE-type G" evidence="13">
    <location>
        <begin position="213"/>
        <end position="372"/>
    </location>
</feature>
<sequence length="449" mass="49019">MQHTICALATGAGGAVALVRLSGPEVCRLLAVLTRRPQPPEPRKQALRTIYDGDAVLDKALVTYFQAPHSFTGEDVAEFAVHASPYIKGRLLELLCQNGAVMAKRGEFSQRAFLNGKMDLVEAQGLCDLIASGNKAAHKLAMDSLDGKLSARLEEIKKRLSELLAQIEVRLDDVDEEMTPLSDDFVRGELSAVLGHIKALADTFSVGKYIKDGLKTAIVGAPNSGKSSLLNALVGFDRAIVSDQSGTTRDTVEETLEINGQKIILTDTAGIREHALDPAEKEGMRRSHRAMEAADLILFVLDASRPLTPEEQELWQDIRRQNKRTVLVWNKSDLSASRPTLQAQEQYPSVSVSCKTGDGLNALKDLITADVTEAQTADGLMISNLRHYEALLRAQTELESALIRLESHAGGEIYAEHLRRALNDLQDLIGEVTPDDVLGIIFSKFCMGK</sequence>
<dbReference type="CDD" id="cd04164">
    <property type="entry name" value="trmE"/>
    <property type="match status" value="1"/>
</dbReference>
<dbReference type="Gene3D" id="3.40.50.300">
    <property type="entry name" value="P-loop containing nucleotide triphosphate hydrolases"/>
    <property type="match status" value="1"/>
</dbReference>
<dbReference type="InterPro" id="IPR005225">
    <property type="entry name" value="Small_GTP-bd"/>
</dbReference>
<dbReference type="InterPro" id="IPR004520">
    <property type="entry name" value="GTPase_MnmE"/>
</dbReference>
<comment type="caution">
    <text evidence="14">The sequence shown here is derived from an EMBL/GenBank/DDBJ whole genome shotgun (WGS) entry which is preliminary data.</text>
</comment>
<comment type="function">
    <text evidence="10">Exhibits a very high intrinsic GTPase hydrolysis rate. Involved in the addition of a carboxymethylaminomethyl (cmnm) group at the wobble position (U34) of certain tRNAs, forming tRNA-cmnm(5)s(2)U34.</text>
</comment>
<dbReference type="Gene3D" id="3.30.1360.120">
    <property type="entry name" value="Probable tRNA modification gtpase trme, domain 1"/>
    <property type="match status" value="1"/>
</dbReference>
<dbReference type="FunFam" id="3.40.50.300:FF:001376">
    <property type="entry name" value="tRNA modification GTPase MnmE"/>
    <property type="match status" value="1"/>
</dbReference>
<dbReference type="SUPFAM" id="SSF52540">
    <property type="entry name" value="P-loop containing nucleoside triphosphate hydrolases"/>
    <property type="match status" value="1"/>
</dbReference>